<evidence type="ECO:0000256" key="7">
    <source>
        <dbReference type="SAM" id="Phobius"/>
    </source>
</evidence>
<dbReference type="EMBL" id="JBHSFT010000049">
    <property type="protein sequence ID" value="MFC4664452.1"/>
    <property type="molecule type" value="Genomic_DNA"/>
</dbReference>
<evidence type="ECO:0000256" key="3">
    <source>
        <dbReference type="ARBA" id="ARBA00022692"/>
    </source>
</evidence>
<feature type="transmembrane region" description="Helical" evidence="7">
    <location>
        <begin position="242"/>
        <end position="261"/>
    </location>
</feature>
<feature type="transmembrane region" description="Helical" evidence="7">
    <location>
        <begin position="405"/>
        <end position="427"/>
    </location>
</feature>
<dbReference type="Proteomes" id="UP001595988">
    <property type="component" value="Unassembled WGS sequence"/>
</dbReference>
<reference evidence="9" key="1">
    <citation type="journal article" date="2019" name="Int. J. Syst. Evol. Microbiol.">
        <title>The Global Catalogue of Microorganisms (GCM) 10K type strain sequencing project: providing services to taxonomists for standard genome sequencing and annotation.</title>
        <authorList>
            <consortium name="The Broad Institute Genomics Platform"/>
            <consortium name="The Broad Institute Genome Sequencing Center for Infectious Disease"/>
            <person name="Wu L."/>
            <person name="Ma J."/>
        </authorList>
    </citation>
    <scope>NUCLEOTIDE SEQUENCE [LARGE SCALE GENOMIC DNA]</scope>
    <source>
        <strain evidence="9">CCUG 37257</strain>
    </source>
</reference>
<feature type="transmembrane region" description="Helical" evidence="7">
    <location>
        <begin position="192"/>
        <end position="212"/>
    </location>
</feature>
<dbReference type="NCBIfam" id="NF007790">
    <property type="entry name" value="PRK10484.1"/>
    <property type="match status" value="1"/>
</dbReference>
<evidence type="ECO:0000256" key="5">
    <source>
        <dbReference type="ARBA" id="ARBA00023136"/>
    </source>
</evidence>
<accession>A0ABV9K2Z2</accession>
<feature type="transmembrane region" description="Helical" evidence="7">
    <location>
        <begin position="380"/>
        <end position="399"/>
    </location>
</feature>
<comment type="caution">
    <text evidence="8">The sequence shown here is derived from an EMBL/GenBank/DDBJ whole genome shotgun (WGS) entry which is preliminary data.</text>
</comment>
<evidence type="ECO:0000256" key="2">
    <source>
        <dbReference type="ARBA" id="ARBA00006434"/>
    </source>
</evidence>
<gene>
    <name evidence="8" type="ORF">ACFO3P_19925</name>
</gene>
<evidence type="ECO:0000256" key="4">
    <source>
        <dbReference type="ARBA" id="ARBA00022989"/>
    </source>
</evidence>
<sequence length="529" mass="57425">MSFITIISFLFFMGLVALISYFYTRGENLQTTEGYYLAGRGLSAWVIAGSLLLTNLSTEQLIGLSAEGYQFSLSSMAFEVIAAIALIIVAIFFLPRYLKGNIITIPDFLADRYDEQTKQIVTILFLLGYITNLMPPVLYTGAIAFNGIFNIDEILGVSRLTAFWIISVTVGGIGAIYAIFGGLKAVAISDTVNAVGLFIGGLLIPILGLAVLGDGSIFEGITTIVNDTPEKLNAIGSSAEPVPFSTLFTGLLLIGLFYWGTNQLVMQRALAAKSLKEGQKGLLIAAAFKLFTPIIIILPGIIAFNIFGPELVPEDAYPRLVEHVLPSPLLGFFAAVLAGAVLSTFNSALNSSVTLFMINVYKPYINPNATQETLVRKGKYIGTGIALFAIIVAPLIALVPEGFFVYLQTVNGLYNVPILTIIIVGYLTKRVPTIAAKISLAVFIFAYALTQLVWDFGLNYIHILGILFVICVGLMLIIGKIKPRETEFVLKENNSVDVTNWKYLYPFSLAIIASILLMYIFFSKLGIAG</sequence>
<comment type="subcellular location">
    <subcellularLocation>
        <location evidence="1">Membrane</location>
        <topology evidence="1">Multi-pass membrane protein</topology>
    </subcellularLocation>
</comment>
<feature type="transmembrane region" description="Helical" evidence="7">
    <location>
        <begin position="327"/>
        <end position="349"/>
    </location>
</feature>
<dbReference type="InterPro" id="IPR038377">
    <property type="entry name" value="Na/Glc_symporter_sf"/>
</dbReference>
<feature type="transmembrane region" description="Helical" evidence="7">
    <location>
        <begin position="460"/>
        <end position="482"/>
    </location>
</feature>
<organism evidence="8 9">
    <name type="scientific">Oceanobacillus aidingensis</name>
    <dbReference type="NCBI Taxonomy" id="645964"/>
    <lineage>
        <taxon>Bacteria</taxon>
        <taxon>Bacillati</taxon>
        <taxon>Bacillota</taxon>
        <taxon>Bacilli</taxon>
        <taxon>Bacillales</taxon>
        <taxon>Bacillaceae</taxon>
        <taxon>Oceanobacillus</taxon>
    </lineage>
</organism>
<comment type="similarity">
    <text evidence="2 6">Belongs to the sodium:solute symporter (SSF) (TC 2.A.21) family.</text>
</comment>
<keyword evidence="4 7" id="KW-1133">Transmembrane helix</keyword>
<feature type="transmembrane region" description="Helical" evidence="7">
    <location>
        <begin position="282"/>
        <end position="307"/>
    </location>
</feature>
<feature type="transmembrane region" description="Helical" evidence="7">
    <location>
        <begin position="161"/>
        <end position="180"/>
    </location>
</feature>
<evidence type="ECO:0000313" key="9">
    <source>
        <dbReference type="Proteomes" id="UP001595988"/>
    </source>
</evidence>
<dbReference type="Gene3D" id="1.20.1730.10">
    <property type="entry name" value="Sodium/glucose cotransporter"/>
    <property type="match status" value="1"/>
</dbReference>
<dbReference type="RefSeq" id="WP_193064093.1">
    <property type="nucleotide sequence ID" value="NZ_JBHSFT010000049.1"/>
</dbReference>
<protein>
    <submittedName>
        <fullName evidence="8">Solute:sodium symporter family transporter</fullName>
    </submittedName>
</protein>
<feature type="transmembrane region" description="Helical" evidence="7">
    <location>
        <begin position="6"/>
        <end position="23"/>
    </location>
</feature>
<evidence type="ECO:0000256" key="1">
    <source>
        <dbReference type="ARBA" id="ARBA00004141"/>
    </source>
</evidence>
<proteinExistence type="inferred from homology"/>
<feature type="transmembrane region" description="Helical" evidence="7">
    <location>
        <begin position="434"/>
        <end position="454"/>
    </location>
</feature>
<dbReference type="InterPro" id="IPR001734">
    <property type="entry name" value="Na/solute_symporter"/>
</dbReference>
<feature type="transmembrane region" description="Helical" evidence="7">
    <location>
        <begin position="35"/>
        <end position="56"/>
    </location>
</feature>
<feature type="transmembrane region" description="Helical" evidence="7">
    <location>
        <begin position="119"/>
        <end position="149"/>
    </location>
</feature>
<dbReference type="CDD" id="cd10328">
    <property type="entry name" value="SLC5sbd_YidK"/>
    <property type="match status" value="1"/>
</dbReference>
<dbReference type="Pfam" id="PF00474">
    <property type="entry name" value="SSF"/>
    <property type="match status" value="1"/>
</dbReference>
<dbReference type="PANTHER" id="PTHR11819">
    <property type="entry name" value="SOLUTE CARRIER FAMILY 5"/>
    <property type="match status" value="1"/>
</dbReference>
<evidence type="ECO:0000256" key="6">
    <source>
        <dbReference type="RuleBase" id="RU362091"/>
    </source>
</evidence>
<evidence type="ECO:0000313" key="8">
    <source>
        <dbReference type="EMBL" id="MFC4664452.1"/>
    </source>
</evidence>
<dbReference type="PROSITE" id="PS50283">
    <property type="entry name" value="NA_SOLUT_SYMP_3"/>
    <property type="match status" value="1"/>
</dbReference>
<feature type="transmembrane region" description="Helical" evidence="7">
    <location>
        <begin position="503"/>
        <end position="522"/>
    </location>
</feature>
<keyword evidence="3 7" id="KW-0812">Transmembrane</keyword>
<keyword evidence="5 7" id="KW-0472">Membrane</keyword>
<keyword evidence="9" id="KW-1185">Reference proteome</keyword>
<feature type="transmembrane region" description="Helical" evidence="7">
    <location>
        <begin position="76"/>
        <end position="98"/>
    </location>
</feature>
<dbReference type="NCBIfam" id="TIGR00813">
    <property type="entry name" value="sss"/>
    <property type="match status" value="1"/>
</dbReference>
<dbReference type="PANTHER" id="PTHR11819:SF195">
    <property type="entry name" value="SODIUM_GLUCOSE COTRANSPORTER 4"/>
    <property type="match status" value="1"/>
</dbReference>
<name>A0ABV9K2Z2_9BACI</name>